<reference evidence="6 7" key="1">
    <citation type="submission" date="2014-01" db="EMBL/GenBank/DDBJ databases">
        <authorList>
            <consortium name="DOE Joint Genome Institute"/>
            <person name="Anderson I."/>
            <person name="Huntemann M."/>
            <person name="Han J."/>
            <person name="Chen A."/>
            <person name="Kyrpides N."/>
            <person name="Mavromatis K."/>
            <person name="Markowitz V."/>
            <person name="Palaniappan K."/>
            <person name="Ivanova N."/>
            <person name="Schaumberg A."/>
            <person name="Pati A."/>
            <person name="Liolios K."/>
            <person name="Nordberg H.P."/>
            <person name="Cantor M.N."/>
            <person name="Hua S.X."/>
            <person name="Woyke T."/>
        </authorList>
    </citation>
    <scope>NUCLEOTIDE SEQUENCE [LARGE SCALE GENOMIC DNA]</scope>
    <source>
        <strain evidence="6 7">XH-48</strain>
        <plasmid evidence="7">1</plasmid>
    </source>
</reference>
<dbReference type="Gene3D" id="3.40.50.1980">
    <property type="entry name" value="Nitrogenase molybdenum iron protein domain"/>
    <property type="match status" value="2"/>
</dbReference>
<dbReference type="GO" id="GO:0046872">
    <property type="term" value="F:metal ion binding"/>
    <property type="evidence" value="ECO:0007669"/>
    <property type="project" value="InterPro"/>
</dbReference>
<geneLocation type="plasmid" evidence="6">
    <name>unnamed</name>
</geneLocation>
<evidence type="ECO:0000256" key="3">
    <source>
        <dbReference type="ARBA" id="ARBA00022729"/>
    </source>
</evidence>
<dbReference type="HOGENOM" id="CLU_016838_1_0_2"/>
<evidence type="ECO:0000313" key="6">
    <source>
        <dbReference type="EMBL" id="AHG01491.1"/>
    </source>
</evidence>
<dbReference type="KEGG" id="hlr:HALLA_03620"/>
<dbReference type="GO" id="GO:0030001">
    <property type="term" value="P:metal ion transport"/>
    <property type="evidence" value="ECO:0007669"/>
    <property type="project" value="InterPro"/>
</dbReference>
<accession>W0JS10</accession>
<dbReference type="eggNOG" id="arCOG01005">
    <property type="taxonomic scope" value="Archaea"/>
</dbReference>
<dbReference type="InterPro" id="IPR050492">
    <property type="entry name" value="Bact_metal-bind_prot9"/>
</dbReference>
<evidence type="ECO:0000256" key="2">
    <source>
        <dbReference type="ARBA" id="ARBA00022448"/>
    </source>
</evidence>
<dbReference type="Pfam" id="PF01297">
    <property type="entry name" value="ZnuA"/>
    <property type="match status" value="1"/>
</dbReference>
<protein>
    <submittedName>
        <fullName evidence="6">ABC transporter substrate-binding protein</fullName>
    </submittedName>
</protein>
<dbReference type="SUPFAM" id="SSF53807">
    <property type="entry name" value="Helical backbone' metal receptor"/>
    <property type="match status" value="1"/>
</dbReference>
<keyword evidence="4" id="KW-0175">Coiled coil</keyword>
<keyword evidence="6" id="KW-0614">Plasmid</keyword>
<dbReference type="PROSITE" id="PS51257">
    <property type="entry name" value="PROKAR_LIPOPROTEIN"/>
    <property type="match status" value="1"/>
</dbReference>
<dbReference type="GeneID" id="25146896"/>
<dbReference type="AlphaFoldDB" id="W0JS10"/>
<evidence type="ECO:0000313" key="7">
    <source>
        <dbReference type="Proteomes" id="UP000019024"/>
    </source>
</evidence>
<evidence type="ECO:0000256" key="4">
    <source>
        <dbReference type="SAM" id="Coils"/>
    </source>
</evidence>
<dbReference type="PANTHER" id="PTHR42953">
    <property type="entry name" value="HIGH-AFFINITY ZINC UPTAKE SYSTEM PROTEIN ZNUA-RELATED"/>
    <property type="match status" value="1"/>
</dbReference>
<dbReference type="PATRIC" id="fig|797299.3.peg.3239"/>
<name>W0JS10_9EURY</name>
<feature type="coiled-coil region" evidence="4">
    <location>
        <begin position="187"/>
        <end position="214"/>
    </location>
</feature>
<sequence>MPQQTRRRFVEIGLGAAAIGAIGGCLSNPTGSDSEETVVQTSFFVVGDFADAIAGDAATAETLVPVGQHGHGWEPGPQIQGTVSESDLFVRVAEGFQPWADDLVETLEDDDADVQFITAGADVDHLEVGQGHDHGSDGHDHESTQSTTEDGHDHTVDDPHFWLDPARARTAVETIRDAFVAVDGANEDAYVENAEEYRARLEELDETFESTLTDASGDVVLVAGHNAYQYLGHRYEFEIETLTGLAPDSRPTPADIERAQEIIAEHDLEYVCADPLESQTAAEQLVEETDATDILPLTPIPGQTQEWADDGWGYVDIMEKINLETLTEVLDGR</sequence>
<dbReference type="RefSeq" id="WP_049954386.1">
    <property type="nucleotide sequence ID" value="NZ_CP007056.1"/>
</dbReference>
<comment type="similarity">
    <text evidence="1">Belongs to the bacterial solute-binding protein 9 family.</text>
</comment>
<keyword evidence="7" id="KW-1185">Reference proteome</keyword>
<dbReference type="Proteomes" id="UP000019024">
    <property type="component" value="Plasmid unnamed"/>
</dbReference>
<evidence type="ECO:0000256" key="1">
    <source>
        <dbReference type="ARBA" id="ARBA00011028"/>
    </source>
</evidence>
<dbReference type="PROSITE" id="PS51318">
    <property type="entry name" value="TAT"/>
    <property type="match status" value="1"/>
</dbReference>
<dbReference type="InterPro" id="IPR006311">
    <property type="entry name" value="TAT_signal"/>
</dbReference>
<keyword evidence="3" id="KW-0732">Signal</keyword>
<organism evidence="6 7">
    <name type="scientific">Halostagnicola larsenii XH-48</name>
    <dbReference type="NCBI Taxonomy" id="797299"/>
    <lineage>
        <taxon>Archaea</taxon>
        <taxon>Methanobacteriati</taxon>
        <taxon>Methanobacteriota</taxon>
        <taxon>Stenosarchaea group</taxon>
        <taxon>Halobacteria</taxon>
        <taxon>Halobacteriales</taxon>
        <taxon>Natrialbaceae</taxon>
        <taxon>Halostagnicola</taxon>
    </lineage>
</organism>
<gene>
    <name evidence="6" type="ORF">HALLA_03620</name>
</gene>
<dbReference type="InterPro" id="IPR006127">
    <property type="entry name" value="ZnuA-like"/>
</dbReference>
<keyword evidence="2" id="KW-0813">Transport</keyword>
<evidence type="ECO:0000256" key="5">
    <source>
        <dbReference type="SAM" id="MobiDB-lite"/>
    </source>
</evidence>
<feature type="region of interest" description="Disordered" evidence="5">
    <location>
        <begin position="127"/>
        <end position="160"/>
    </location>
</feature>
<dbReference type="OrthoDB" id="50488at2157"/>
<dbReference type="EMBL" id="CP007056">
    <property type="protein sequence ID" value="AHG01491.1"/>
    <property type="molecule type" value="Genomic_DNA"/>
</dbReference>
<dbReference type="PANTHER" id="PTHR42953:SF3">
    <property type="entry name" value="HIGH-AFFINITY ZINC UPTAKE SYSTEM PROTEIN ZNUA"/>
    <property type="match status" value="1"/>
</dbReference>
<proteinExistence type="inferred from homology"/>